<keyword evidence="2" id="KW-1185">Reference proteome</keyword>
<name>A0A9D4M2N3_DREPO</name>
<reference evidence="1" key="2">
    <citation type="submission" date="2020-11" db="EMBL/GenBank/DDBJ databases">
        <authorList>
            <person name="McCartney M.A."/>
            <person name="Auch B."/>
            <person name="Kono T."/>
            <person name="Mallez S."/>
            <person name="Becker A."/>
            <person name="Gohl D.M."/>
            <person name="Silverstein K.A.T."/>
            <person name="Koren S."/>
            <person name="Bechman K.B."/>
            <person name="Herman A."/>
            <person name="Abrahante J.E."/>
            <person name="Garbe J."/>
        </authorList>
    </citation>
    <scope>NUCLEOTIDE SEQUENCE</scope>
    <source>
        <strain evidence="1">Duluth1</strain>
        <tissue evidence="1">Whole animal</tissue>
    </source>
</reference>
<organism evidence="1 2">
    <name type="scientific">Dreissena polymorpha</name>
    <name type="common">Zebra mussel</name>
    <name type="synonym">Mytilus polymorpha</name>
    <dbReference type="NCBI Taxonomy" id="45954"/>
    <lineage>
        <taxon>Eukaryota</taxon>
        <taxon>Metazoa</taxon>
        <taxon>Spiralia</taxon>
        <taxon>Lophotrochozoa</taxon>
        <taxon>Mollusca</taxon>
        <taxon>Bivalvia</taxon>
        <taxon>Autobranchia</taxon>
        <taxon>Heteroconchia</taxon>
        <taxon>Euheterodonta</taxon>
        <taxon>Imparidentia</taxon>
        <taxon>Neoheterodontei</taxon>
        <taxon>Myida</taxon>
        <taxon>Dreissenoidea</taxon>
        <taxon>Dreissenidae</taxon>
        <taxon>Dreissena</taxon>
    </lineage>
</organism>
<comment type="caution">
    <text evidence="1">The sequence shown here is derived from an EMBL/GenBank/DDBJ whole genome shotgun (WGS) entry which is preliminary data.</text>
</comment>
<reference evidence="1" key="1">
    <citation type="journal article" date="2019" name="bioRxiv">
        <title>The Genome of the Zebra Mussel, Dreissena polymorpha: A Resource for Invasive Species Research.</title>
        <authorList>
            <person name="McCartney M.A."/>
            <person name="Auch B."/>
            <person name="Kono T."/>
            <person name="Mallez S."/>
            <person name="Zhang Y."/>
            <person name="Obille A."/>
            <person name="Becker A."/>
            <person name="Abrahante J.E."/>
            <person name="Garbe J."/>
            <person name="Badalamenti J.P."/>
            <person name="Herman A."/>
            <person name="Mangelson H."/>
            <person name="Liachko I."/>
            <person name="Sullivan S."/>
            <person name="Sone E.D."/>
            <person name="Koren S."/>
            <person name="Silverstein K.A.T."/>
            <person name="Beckman K.B."/>
            <person name="Gohl D.M."/>
        </authorList>
    </citation>
    <scope>NUCLEOTIDE SEQUENCE</scope>
    <source>
        <strain evidence="1">Duluth1</strain>
        <tissue evidence="1">Whole animal</tissue>
    </source>
</reference>
<accession>A0A9D4M2N3</accession>
<proteinExistence type="predicted"/>
<dbReference type="Proteomes" id="UP000828390">
    <property type="component" value="Unassembled WGS sequence"/>
</dbReference>
<evidence type="ECO:0000313" key="1">
    <source>
        <dbReference type="EMBL" id="KAH3868209.1"/>
    </source>
</evidence>
<gene>
    <name evidence="1" type="ORF">DPMN_031349</name>
</gene>
<dbReference type="EMBL" id="JAIWYP010000002">
    <property type="protein sequence ID" value="KAH3868209.1"/>
    <property type="molecule type" value="Genomic_DNA"/>
</dbReference>
<sequence length="155" mass="17489">MLSSSIMNISCTFDEPLPTVTLFLRRIGEIFETVLKVTDISGECYEHTDISLADVMCICIRGNSVSCRISVDRISREENEWRCAKFNGDKSLDFSNKVAVPIDDETPYPLTNLTPISDEHIHAISWFPATQIALLVTIVNPMMIHIHVHTKDHSL</sequence>
<dbReference type="AlphaFoldDB" id="A0A9D4M2N3"/>
<protein>
    <submittedName>
        <fullName evidence="1">Uncharacterized protein</fullName>
    </submittedName>
</protein>
<evidence type="ECO:0000313" key="2">
    <source>
        <dbReference type="Proteomes" id="UP000828390"/>
    </source>
</evidence>